<keyword evidence="9" id="KW-0411">Iron-sulfur</keyword>
<dbReference type="Gene3D" id="3.90.1150.10">
    <property type="entry name" value="Aspartate Aminotransferase, domain 1"/>
    <property type="match status" value="1"/>
</dbReference>
<dbReference type="SUPFAM" id="SSF53383">
    <property type="entry name" value="PLP-dependent transferases"/>
    <property type="match status" value="1"/>
</dbReference>
<dbReference type="GO" id="GO:0046872">
    <property type="term" value="F:metal ion binding"/>
    <property type="evidence" value="ECO:0007669"/>
    <property type="project" value="UniProtKB-KW"/>
</dbReference>
<evidence type="ECO:0000256" key="1">
    <source>
        <dbReference type="ARBA" id="ARBA00001933"/>
    </source>
</evidence>
<evidence type="ECO:0000256" key="5">
    <source>
        <dbReference type="ARBA" id="ARBA00022679"/>
    </source>
</evidence>
<dbReference type="InterPro" id="IPR015422">
    <property type="entry name" value="PyrdxlP-dep_Trfase_small"/>
</dbReference>
<dbReference type="InterPro" id="IPR015424">
    <property type="entry name" value="PyrdxlP-dep_Trfase"/>
</dbReference>
<comment type="cofactor">
    <cofactor evidence="1">
        <name>pyridoxal 5'-phosphate</name>
        <dbReference type="ChEBI" id="CHEBI:597326"/>
    </cofactor>
</comment>
<protein>
    <recommendedName>
        <fullName evidence="4">Cysteine desulfurase</fullName>
    </recommendedName>
</protein>
<dbReference type="InterPro" id="IPR000192">
    <property type="entry name" value="Aminotrans_V_dom"/>
</dbReference>
<evidence type="ECO:0000256" key="7">
    <source>
        <dbReference type="ARBA" id="ARBA00022898"/>
    </source>
</evidence>
<evidence type="ECO:0000259" key="11">
    <source>
        <dbReference type="Pfam" id="PF00266"/>
    </source>
</evidence>
<dbReference type="AlphaFoldDB" id="A0A346A495"/>
<evidence type="ECO:0000256" key="3">
    <source>
        <dbReference type="ARBA" id="ARBA00006490"/>
    </source>
</evidence>
<evidence type="ECO:0000313" key="13">
    <source>
        <dbReference type="Proteomes" id="UP000254889"/>
    </source>
</evidence>
<dbReference type="InterPro" id="IPR016454">
    <property type="entry name" value="Cysteine_dSase"/>
</dbReference>
<dbReference type="Gene3D" id="3.40.640.10">
    <property type="entry name" value="Type I PLP-dependent aspartate aminotransferase-like (Major domain)"/>
    <property type="match status" value="1"/>
</dbReference>
<proteinExistence type="inferred from homology"/>
<evidence type="ECO:0000256" key="4">
    <source>
        <dbReference type="ARBA" id="ARBA00013558"/>
    </source>
</evidence>
<dbReference type="OrthoDB" id="9808002at2"/>
<evidence type="ECO:0000256" key="2">
    <source>
        <dbReference type="ARBA" id="ARBA00003120"/>
    </source>
</evidence>
<reference evidence="12 13" key="1">
    <citation type="submission" date="2018-07" db="EMBL/GenBank/DDBJ databases">
        <authorList>
            <person name="Quirk P.G."/>
            <person name="Krulwich T.A."/>
        </authorList>
    </citation>
    <scope>NUCLEOTIDE SEQUENCE [LARGE SCALE GENOMIC DNA]</scope>
    <source>
        <strain evidence="12 13">CC-BB4</strain>
    </source>
</reference>
<keyword evidence="6" id="KW-0479">Metal-binding</keyword>
<dbReference type="GO" id="GO:0031071">
    <property type="term" value="F:cysteine desulfurase activity"/>
    <property type="evidence" value="ECO:0007669"/>
    <property type="project" value="UniProtKB-EC"/>
</dbReference>
<evidence type="ECO:0000256" key="8">
    <source>
        <dbReference type="ARBA" id="ARBA00023004"/>
    </source>
</evidence>
<comment type="similarity">
    <text evidence="3">Belongs to the class-V pyridoxal-phosphate-dependent aminotransferase family. NifS/IscS subfamily.</text>
</comment>
<evidence type="ECO:0000313" key="12">
    <source>
        <dbReference type="EMBL" id="AXK83992.1"/>
    </source>
</evidence>
<comment type="catalytic activity">
    <reaction evidence="10">
        <text>(sulfur carrier)-H + L-cysteine = (sulfur carrier)-SH + L-alanine</text>
        <dbReference type="Rhea" id="RHEA:43892"/>
        <dbReference type="Rhea" id="RHEA-COMP:14737"/>
        <dbReference type="Rhea" id="RHEA-COMP:14739"/>
        <dbReference type="ChEBI" id="CHEBI:29917"/>
        <dbReference type="ChEBI" id="CHEBI:35235"/>
        <dbReference type="ChEBI" id="CHEBI:57972"/>
        <dbReference type="ChEBI" id="CHEBI:64428"/>
        <dbReference type="EC" id="2.8.1.7"/>
    </reaction>
</comment>
<dbReference type="Proteomes" id="UP000254889">
    <property type="component" value="Chromosome"/>
</dbReference>
<dbReference type="GO" id="GO:0051536">
    <property type="term" value="F:iron-sulfur cluster binding"/>
    <property type="evidence" value="ECO:0007669"/>
    <property type="project" value="UniProtKB-KW"/>
</dbReference>
<keyword evidence="5" id="KW-0808">Transferase</keyword>
<dbReference type="Pfam" id="PF00266">
    <property type="entry name" value="Aminotran_5"/>
    <property type="match status" value="1"/>
</dbReference>
<keyword evidence="13" id="KW-1185">Reference proteome</keyword>
<evidence type="ECO:0000256" key="6">
    <source>
        <dbReference type="ARBA" id="ARBA00022723"/>
    </source>
</evidence>
<comment type="function">
    <text evidence="2">Catalyzes the removal of elemental sulfur atoms from cysteine to produce alanine. Seems to participate in the biosynthesis of the nitrogenase metalloclusters by providing the inorganic sulfur required for the Fe-S core formation.</text>
</comment>
<dbReference type="KEGG" id="ptaw:DW352_11555"/>
<dbReference type="InterPro" id="IPR015421">
    <property type="entry name" value="PyrdxlP-dep_Trfase_major"/>
</dbReference>
<evidence type="ECO:0000256" key="9">
    <source>
        <dbReference type="ARBA" id="ARBA00023014"/>
    </source>
</evidence>
<dbReference type="PANTHER" id="PTHR11601:SF34">
    <property type="entry name" value="CYSTEINE DESULFURASE"/>
    <property type="match status" value="1"/>
</dbReference>
<name>A0A346A495_9HYPH</name>
<keyword evidence="8" id="KW-0408">Iron</keyword>
<gene>
    <name evidence="12" type="ORF">DW352_11555</name>
</gene>
<feature type="domain" description="Aminotransferase class V" evidence="11">
    <location>
        <begin position="4"/>
        <end position="361"/>
    </location>
</feature>
<organism evidence="12 13">
    <name type="scientific">Pseudolabrys taiwanensis</name>
    <dbReference type="NCBI Taxonomy" id="331696"/>
    <lineage>
        <taxon>Bacteria</taxon>
        <taxon>Pseudomonadati</taxon>
        <taxon>Pseudomonadota</taxon>
        <taxon>Alphaproteobacteria</taxon>
        <taxon>Hyphomicrobiales</taxon>
        <taxon>Xanthobacteraceae</taxon>
        <taxon>Pseudolabrys</taxon>
    </lineage>
</organism>
<sequence length="384" mass="40415">MQPVYLDNNATTPIDPDVLEAMLPYLRERFGNPSSAHALGGPAHDAVERAREDVAALIGASPDEIVFTSGGTEASNMAIRGAAVINTARRAVVTTNIEHPATDACCALLERAGHPIRRLKARADGLVDTAEAASLLGDDTALVTVIHAQNEIGTLQPVAEIARQAHASGALVHVDTAQSVGKIPVHVDALGADLLSIAAHKLYAPKGIGVLYMRRGVALPPLLVGAGQERGRRPGTENVPYIVAVGEACRRARLALAEAEPRMRMLRDRLLARLQEAIPGLILVGHPTARLPNTLNVLFPGVSGRQLLATCRGVLASNGSACHADSEEPSAILLALGIPREAALGTVRLSVGRHTTTEDIDTAATLLAAAWRDLYPAKRERVAS</sequence>
<dbReference type="RefSeq" id="WP_115694371.1">
    <property type="nucleotide sequence ID" value="NZ_CP031417.1"/>
</dbReference>
<evidence type="ECO:0000256" key="10">
    <source>
        <dbReference type="ARBA" id="ARBA00050776"/>
    </source>
</evidence>
<dbReference type="PANTHER" id="PTHR11601">
    <property type="entry name" value="CYSTEINE DESULFURYLASE FAMILY MEMBER"/>
    <property type="match status" value="1"/>
</dbReference>
<dbReference type="EMBL" id="CP031417">
    <property type="protein sequence ID" value="AXK83992.1"/>
    <property type="molecule type" value="Genomic_DNA"/>
</dbReference>
<keyword evidence="7" id="KW-0663">Pyridoxal phosphate</keyword>
<accession>A0A346A495</accession>
<dbReference type="PIRSF" id="PIRSF005572">
    <property type="entry name" value="NifS"/>
    <property type="match status" value="1"/>
</dbReference>